<reference evidence="1 2" key="1">
    <citation type="journal article" date="1992" name="Lakartidningen">
        <title>[Penicillin V and not amoxicillin is the first choice preparation in acute otitis].</title>
        <authorList>
            <person name="Kamme C."/>
            <person name="Lundgren K."/>
            <person name="Prellner K."/>
        </authorList>
    </citation>
    <scope>NUCLEOTIDE SEQUENCE [LARGE SCALE GENOMIC DNA]</scope>
    <source>
        <strain evidence="1 2">PC3053II</strain>
    </source>
</reference>
<dbReference type="RefSeq" id="WP_147530608.1">
    <property type="nucleotide sequence ID" value="NZ_SAYI01000014.1"/>
</dbReference>
<dbReference type="EMBL" id="SAYI01000014">
    <property type="protein sequence ID" value="TXJ56718.1"/>
    <property type="molecule type" value="Genomic_DNA"/>
</dbReference>
<dbReference type="Proteomes" id="UP000322327">
    <property type="component" value="Unassembled WGS sequence"/>
</dbReference>
<name>A0A5C8G5C5_9SPIR</name>
<organism evidence="1 2">
    <name type="scientific">Brachyspira aalborgi</name>
    <dbReference type="NCBI Taxonomy" id="29522"/>
    <lineage>
        <taxon>Bacteria</taxon>
        <taxon>Pseudomonadati</taxon>
        <taxon>Spirochaetota</taxon>
        <taxon>Spirochaetia</taxon>
        <taxon>Brachyspirales</taxon>
        <taxon>Brachyspiraceae</taxon>
        <taxon>Brachyspira</taxon>
    </lineage>
</organism>
<gene>
    <name evidence="1" type="ORF">EPJ76_03835</name>
</gene>
<evidence type="ECO:0000313" key="2">
    <source>
        <dbReference type="Proteomes" id="UP000322327"/>
    </source>
</evidence>
<proteinExistence type="predicted"/>
<protein>
    <submittedName>
        <fullName evidence="1">Uncharacterized protein</fullName>
    </submittedName>
</protein>
<evidence type="ECO:0000313" key="1">
    <source>
        <dbReference type="EMBL" id="TXJ56718.1"/>
    </source>
</evidence>
<sequence>MSFSKTSTIKILNNTNYEAGSVSYLVTPYSLKDYTVSILLVSKATGNTSSLNLDILDFSYDKASKKLTLTSAGLNKVSSASSLVDATAYKYDIQFMFSTTSDTVSNKTVYATNTVSLFKVKEVTKADLTTIIKTIPKEANIPNRSKIDGHNDYAFSIDFSKASGIESISSSSQYVTINNMAGMTDPTNANSTYSPYGSGLTTLQIPRGNYFSYIYCKSDAMTISTDGSSLTVPYIFTLKDGYILNKDISFITNEGLKFKVLFLNKGKWVKDTF</sequence>
<dbReference type="AlphaFoldDB" id="A0A5C8G5C5"/>
<comment type="caution">
    <text evidence="1">The sequence shown here is derived from an EMBL/GenBank/DDBJ whole genome shotgun (WGS) entry which is preliminary data.</text>
</comment>
<accession>A0A5C8G5C5</accession>